<sequence>MATENPLTHPHLRLPLRYLPHMRHPDVLTMGLAPLSGARWIEPDVASGEYHLHKLRQRERLGDNVYQALPDSMAAQRELAGLLAAHLLNDHSEHYRQYHDQLECISGNFIVPLDTSANLWRSSLWIADDLVIMEPQDDNYVLTAASLCSPSHWRLEEKFGQTLTAIHQAIPGFSRELEPKVTRFFAHLRVGSPVTRFNWSLQPDTALCQRPGEQDPAVTGEPGLCYRVERQSLRRLPVTGAIVFTIRVYLHPLGDLLAVPGALTQLLAAIDNCPRAIYEYKGFDGMERLLQPWRERAGRVDSEAFQQ</sequence>
<protein>
    <recommendedName>
        <fullName evidence="3">DUF3445 domain-containing protein</fullName>
    </recommendedName>
</protein>
<dbReference type="AlphaFoldDB" id="A0A2N5Y0Y5"/>
<organism evidence="1 2">
    <name type="scientific">Kineobactrum sediminis</name>
    <dbReference type="NCBI Taxonomy" id="1905677"/>
    <lineage>
        <taxon>Bacteria</taxon>
        <taxon>Pseudomonadati</taxon>
        <taxon>Pseudomonadota</taxon>
        <taxon>Gammaproteobacteria</taxon>
        <taxon>Cellvibrionales</taxon>
        <taxon>Halieaceae</taxon>
        <taxon>Kineobactrum</taxon>
    </lineage>
</organism>
<evidence type="ECO:0000313" key="2">
    <source>
        <dbReference type="Proteomes" id="UP000234845"/>
    </source>
</evidence>
<dbReference type="EMBL" id="PKLZ01000009">
    <property type="protein sequence ID" value="PLW82041.1"/>
    <property type="molecule type" value="Genomic_DNA"/>
</dbReference>
<evidence type="ECO:0000313" key="1">
    <source>
        <dbReference type="EMBL" id="PLW82041.1"/>
    </source>
</evidence>
<name>A0A2N5Y0Y5_9GAMM</name>
<dbReference type="Proteomes" id="UP000234845">
    <property type="component" value="Unassembled WGS sequence"/>
</dbReference>
<dbReference type="OrthoDB" id="5242510at2"/>
<evidence type="ECO:0008006" key="3">
    <source>
        <dbReference type="Google" id="ProtNLM"/>
    </source>
</evidence>
<dbReference type="RefSeq" id="WP_101521976.1">
    <property type="nucleotide sequence ID" value="NZ_PKLZ01000009.1"/>
</dbReference>
<dbReference type="InterPro" id="IPR021848">
    <property type="entry name" value="HODM_asu-like"/>
</dbReference>
<keyword evidence="2" id="KW-1185">Reference proteome</keyword>
<gene>
    <name evidence="1" type="ORF">CWI75_13240</name>
</gene>
<proteinExistence type="predicted"/>
<reference evidence="2" key="1">
    <citation type="submission" date="2017-11" db="EMBL/GenBank/DDBJ databases">
        <title>The draft genome sequence of Chromatocurvus sp. F02.</title>
        <authorList>
            <person name="Du Z.-J."/>
            <person name="Chang Y.-Q."/>
        </authorList>
    </citation>
    <scope>NUCLEOTIDE SEQUENCE [LARGE SCALE GENOMIC DNA]</scope>
    <source>
        <strain evidence="2">F02</strain>
    </source>
</reference>
<comment type="caution">
    <text evidence="1">The sequence shown here is derived from an EMBL/GenBank/DDBJ whole genome shotgun (WGS) entry which is preliminary data.</text>
</comment>
<dbReference type="Pfam" id="PF11927">
    <property type="entry name" value="HODM_asu-like"/>
    <property type="match status" value="1"/>
</dbReference>
<accession>A0A2N5Y0Y5</accession>